<dbReference type="Proteomes" id="UP000076842">
    <property type="component" value="Unassembled WGS sequence"/>
</dbReference>
<feature type="compositionally biased region" description="Pro residues" evidence="1">
    <location>
        <begin position="48"/>
        <end position="59"/>
    </location>
</feature>
<dbReference type="AlphaFoldDB" id="A0A165IJC5"/>
<feature type="region of interest" description="Disordered" evidence="1">
    <location>
        <begin position="1"/>
        <end position="69"/>
    </location>
</feature>
<keyword evidence="3" id="KW-1185">Reference proteome</keyword>
<evidence type="ECO:0000313" key="2">
    <source>
        <dbReference type="EMBL" id="KZT60647.1"/>
    </source>
</evidence>
<accession>A0A165IJC5</accession>
<feature type="region of interest" description="Disordered" evidence="1">
    <location>
        <begin position="92"/>
        <end position="131"/>
    </location>
</feature>
<feature type="compositionally biased region" description="Polar residues" evidence="1">
    <location>
        <begin position="116"/>
        <end position="131"/>
    </location>
</feature>
<reference evidence="2 3" key="1">
    <citation type="journal article" date="2016" name="Mol. Biol. Evol.">
        <title>Comparative Genomics of Early-Diverging Mushroom-Forming Fungi Provides Insights into the Origins of Lignocellulose Decay Capabilities.</title>
        <authorList>
            <person name="Nagy L.G."/>
            <person name="Riley R."/>
            <person name="Tritt A."/>
            <person name="Adam C."/>
            <person name="Daum C."/>
            <person name="Floudas D."/>
            <person name="Sun H."/>
            <person name="Yadav J.S."/>
            <person name="Pangilinan J."/>
            <person name="Larsson K.H."/>
            <person name="Matsuura K."/>
            <person name="Barry K."/>
            <person name="Labutti K."/>
            <person name="Kuo R."/>
            <person name="Ohm R.A."/>
            <person name="Bhattacharya S.S."/>
            <person name="Shirouzu T."/>
            <person name="Yoshinaga Y."/>
            <person name="Martin F.M."/>
            <person name="Grigoriev I.V."/>
            <person name="Hibbett D.S."/>
        </authorList>
    </citation>
    <scope>NUCLEOTIDE SEQUENCE [LARGE SCALE GENOMIC DNA]</scope>
    <source>
        <strain evidence="2 3">HHB12733</strain>
    </source>
</reference>
<protein>
    <submittedName>
        <fullName evidence="2">Uncharacterized protein</fullName>
    </submittedName>
</protein>
<evidence type="ECO:0000256" key="1">
    <source>
        <dbReference type="SAM" id="MobiDB-lite"/>
    </source>
</evidence>
<dbReference type="EMBL" id="KV423929">
    <property type="protein sequence ID" value="KZT60647.1"/>
    <property type="molecule type" value="Genomic_DNA"/>
</dbReference>
<feature type="compositionally biased region" description="Low complexity" evidence="1">
    <location>
        <begin position="92"/>
        <end position="111"/>
    </location>
</feature>
<evidence type="ECO:0000313" key="3">
    <source>
        <dbReference type="Proteomes" id="UP000076842"/>
    </source>
</evidence>
<sequence>MNPSFLPPTSTVRPTPSPPAGALHPAPNIHAPGASRAESCGCGRADDSPPPLRPSPAPNMPHSGLRSLLGPFPARPLAIALCVPCYCSLSLGSLRPSSPRPAPSTSGRPGPVSLPARSTQRLMPETSLNTT</sequence>
<gene>
    <name evidence="2" type="ORF">CALCODRAFT_96270</name>
</gene>
<name>A0A165IJC5_9BASI</name>
<dbReference type="InParanoid" id="A0A165IJC5"/>
<organism evidence="2 3">
    <name type="scientific">Calocera cornea HHB12733</name>
    <dbReference type="NCBI Taxonomy" id="1353952"/>
    <lineage>
        <taxon>Eukaryota</taxon>
        <taxon>Fungi</taxon>
        <taxon>Dikarya</taxon>
        <taxon>Basidiomycota</taxon>
        <taxon>Agaricomycotina</taxon>
        <taxon>Dacrymycetes</taxon>
        <taxon>Dacrymycetales</taxon>
        <taxon>Dacrymycetaceae</taxon>
        <taxon>Calocera</taxon>
    </lineage>
</organism>
<proteinExistence type="predicted"/>